<feature type="region of interest" description="Disordered" evidence="1">
    <location>
        <begin position="330"/>
        <end position="350"/>
    </location>
</feature>
<feature type="region of interest" description="Disordered" evidence="1">
    <location>
        <begin position="269"/>
        <end position="299"/>
    </location>
</feature>
<name>A0AAC8TGJ9_9BACT</name>
<dbReference type="InterPro" id="IPR008984">
    <property type="entry name" value="SMAD_FHA_dom_sf"/>
</dbReference>
<dbReference type="Gene3D" id="2.60.200.20">
    <property type="match status" value="2"/>
</dbReference>
<feature type="domain" description="FHA" evidence="2">
    <location>
        <begin position="22"/>
        <end position="72"/>
    </location>
</feature>
<dbReference type="Proteomes" id="UP000035579">
    <property type="component" value="Chromosome"/>
</dbReference>
<evidence type="ECO:0000256" key="1">
    <source>
        <dbReference type="SAM" id="MobiDB-lite"/>
    </source>
</evidence>
<organism evidence="3 5">
    <name type="scientific">Archangium gephyra</name>
    <dbReference type="NCBI Taxonomy" id="48"/>
    <lineage>
        <taxon>Bacteria</taxon>
        <taxon>Pseudomonadati</taxon>
        <taxon>Myxococcota</taxon>
        <taxon>Myxococcia</taxon>
        <taxon>Myxococcales</taxon>
        <taxon>Cystobacterineae</taxon>
        <taxon>Archangiaceae</taxon>
        <taxon>Archangium</taxon>
    </lineage>
</organism>
<dbReference type="AlphaFoldDB" id="A0AAC8TGJ9"/>
<sequence>MPTLVVRHPDGSESEHELSGELKIGRQEGQNDLVLAEGGVSRRHTRFVVEGGKVMVEDVGSANGTFVDGQRITGMTVITPKSQVLLGDYELRLKAAAGPRSTGVRKQVKPSDEGAEPLAEGGGAPMPRSATRAMPAVKRPAPGAGGPSALAKRPRPGSPGGAAAGAETGGLVLKGLTGPWANKRYPVQGKLIVGRQAPATVVLEDDSVSRKHAEVEQTPEGAVLRDLGSANGTLVNGEPMGTQPVVLQPGDIITFGMVEVEVEGSAGASNLPVRRGRDVPSRRGTGAEAAPAAEAGAAGGAPASRKRLLVVVASVVGLLLVAGIVKSTQGSGTAAGNTPANLAPPPPNPTELVQEALSQCRSYSSMELGNEPDWAKAEAACSKALDIDPINAEANTLMRRIKLEKESSDLYVQGQKALGRLKEEEALDIFKKIPKESAYFRRAKPKVQEAVAQVVKRAEDDCKRYLRDGNWAPAVPRCELYMGFACQKMSREELEPPIGFNLVLEKKKRLGRNEWRPKDKLYLDFLIARKKLEPNATPWHCPVSDIFFEDEAAPDPKKLVEDSFKQRLPNKFLVAAMMDYWGGRGNEAFMTLQKLRSNYELAQYHGEADKLLTAVSNVDQLFKIGQGHLQNEDVEKAAEPLLEALEVDKRLMGDLADTRPSFYKRNIQQDMAAKAITRGTFWDDRGDQRRACRIWKLGFRFYAGNTDLNFQVGRCSTRGLKALKAAATCEDLDAVLDLAVPGDGLEEKVAATKKENGC</sequence>
<reference evidence="3 5" key="1">
    <citation type="submission" date="2015-05" db="EMBL/GenBank/DDBJ databases">
        <title>Genome assembly of Archangium gephyra DSM 2261.</title>
        <authorList>
            <person name="Sharma G."/>
            <person name="Subramanian S."/>
        </authorList>
    </citation>
    <scope>NUCLEOTIDE SEQUENCE [LARGE SCALE GENOMIC DNA]</scope>
    <source>
        <strain evidence="3 5">DSM 2261</strain>
    </source>
</reference>
<dbReference type="SMART" id="SM00240">
    <property type="entry name" value="FHA"/>
    <property type="match status" value="2"/>
</dbReference>
<evidence type="ECO:0000313" key="4">
    <source>
        <dbReference type="EMBL" id="REG37055.1"/>
    </source>
</evidence>
<keyword evidence="6" id="KW-1185">Reference proteome</keyword>
<feature type="compositionally biased region" description="Low complexity" evidence="1">
    <location>
        <begin position="286"/>
        <end position="299"/>
    </location>
</feature>
<dbReference type="EMBL" id="CP011509">
    <property type="protein sequence ID" value="AKJ04905.1"/>
    <property type="molecule type" value="Genomic_DNA"/>
</dbReference>
<dbReference type="RefSeq" id="WP_047858579.1">
    <property type="nucleotide sequence ID" value="NZ_CP011509.1"/>
</dbReference>
<dbReference type="KEGG" id="age:AA314_06531"/>
<dbReference type="SUPFAM" id="SSF49879">
    <property type="entry name" value="SMAD/FHA domain"/>
    <property type="match status" value="2"/>
</dbReference>
<dbReference type="PROSITE" id="PS50006">
    <property type="entry name" value="FHA_DOMAIN"/>
    <property type="match status" value="2"/>
</dbReference>
<dbReference type="CDD" id="cd00060">
    <property type="entry name" value="FHA"/>
    <property type="match status" value="2"/>
</dbReference>
<dbReference type="Pfam" id="PF00498">
    <property type="entry name" value="FHA"/>
    <property type="match status" value="2"/>
</dbReference>
<protein>
    <submittedName>
        <fullName evidence="4">FHA domain-containing protein</fullName>
    </submittedName>
</protein>
<dbReference type="InterPro" id="IPR000253">
    <property type="entry name" value="FHA_dom"/>
</dbReference>
<dbReference type="EMBL" id="QUMU01000001">
    <property type="protein sequence ID" value="REG37055.1"/>
    <property type="molecule type" value="Genomic_DNA"/>
</dbReference>
<feature type="domain" description="FHA" evidence="2">
    <location>
        <begin position="191"/>
        <end position="240"/>
    </location>
</feature>
<feature type="compositionally biased region" description="Low complexity" evidence="1">
    <location>
        <begin position="330"/>
        <end position="341"/>
    </location>
</feature>
<gene>
    <name evidence="3" type="ORF">AA314_06531</name>
    <name evidence="4" type="ORF">ATI61_10129</name>
</gene>
<evidence type="ECO:0000259" key="2">
    <source>
        <dbReference type="PROSITE" id="PS50006"/>
    </source>
</evidence>
<evidence type="ECO:0000313" key="3">
    <source>
        <dbReference type="EMBL" id="AKJ04905.1"/>
    </source>
</evidence>
<evidence type="ECO:0000313" key="6">
    <source>
        <dbReference type="Proteomes" id="UP000256345"/>
    </source>
</evidence>
<dbReference type="PANTHER" id="PTHR23308">
    <property type="entry name" value="NUCLEAR INHIBITOR OF PROTEIN PHOSPHATASE-1"/>
    <property type="match status" value="1"/>
</dbReference>
<dbReference type="Proteomes" id="UP000256345">
    <property type="component" value="Unassembled WGS sequence"/>
</dbReference>
<reference evidence="4 6" key="2">
    <citation type="submission" date="2018-08" db="EMBL/GenBank/DDBJ databases">
        <title>Genomic Encyclopedia of Archaeal and Bacterial Type Strains, Phase II (KMG-II): from individual species to whole genera.</title>
        <authorList>
            <person name="Goeker M."/>
        </authorList>
    </citation>
    <scope>NUCLEOTIDE SEQUENCE [LARGE SCALE GENOMIC DNA]</scope>
    <source>
        <strain evidence="4 6">DSM 2261</strain>
    </source>
</reference>
<accession>A0AAC8TGJ9</accession>
<proteinExistence type="predicted"/>
<evidence type="ECO:0000313" key="5">
    <source>
        <dbReference type="Proteomes" id="UP000035579"/>
    </source>
</evidence>
<feature type="region of interest" description="Disordered" evidence="1">
    <location>
        <begin position="98"/>
        <end position="166"/>
    </location>
</feature>
<dbReference type="InterPro" id="IPR050923">
    <property type="entry name" value="Cell_Proc_Reg/RNA_Proc"/>
</dbReference>